<feature type="region of interest" description="Disordered" evidence="2">
    <location>
        <begin position="272"/>
        <end position="368"/>
    </location>
</feature>
<proteinExistence type="predicted"/>
<feature type="region of interest" description="Disordered" evidence="2">
    <location>
        <begin position="1"/>
        <end position="23"/>
    </location>
</feature>
<gene>
    <name evidence="3" type="ORF">CU097_005992</name>
</gene>
<name>A0A367J101_RHIAZ</name>
<accession>A0A367J101</accession>
<sequence>MDSSSGTNERWRTKKQSITQRHVDKELQRIKSLAVVSVLNKAFEDPNATPTEQQQPQPKKLTDSRSRSTSSGSQDKESTFFNPTVRRKSDFNATKLPPHMIPTTDTIPSSEKRQLAELQDKYEDTLKELSTVKSRSEQQSQLLTMQGALIEQLSEQIEYLTEENQTLRAQQSVNDVIDIRDVQREIIDLRQILEELNTAKDEYEMMVVSVGDRLEESEAKLEDMEQSAKELKRQCQSQSMYIEAKVETLMNQLKEKDEVVNKMYEQKIKQMYPSRKSESVISASSMASDKQDKQDEEEEYTDRTSARSSVTSKSSQQRRRSHIARWKGAALPPASPPPSAPLPPIPVESPNTSFRPRSAVTESTSSSSRLPVYKHMSVDAVGGPQSFSSLHELDKEISDAMYYKEFTDQLQARLSVSKEIDDLQNAVWKPSDYDEIQRKIESKNWLDQDVHPKDQSAFWKGMKKKLRV</sequence>
<evidence type="ECO:0000256" key="1">
    <source>
        <dbReference type="SAM" id="Coils"/>
    </source>
</evidence>
<keyword evidence="4" id="KW-1185">Reference proteome</keyword>
<evidence type="ECO:0000256" key="2">
    <source>
        <dbReference type="SAM" id="MobiDB-lite"/>
    </source>
</evidence>
<evidence type="ECO:0000313" key="4">
    <source>
        <dbReference type="Proteomes" id="UP000252139"/>
    </source>
</evidence>
<feature type="compositionally biased region" description="Pro residues" evidence="2">
    <location>
        <begin position="333"/>
        <end position="347"/>
    </location>
</feature>
<reference evidence="3 4" key="1">
    <citation type="journal article" date="2018" name="G3 (Bethesda)">
        <title>Phylogenetic and Phylogenomic Definition of Rhizopus Species.</title>
        <authorList>
            <person name="Gryganskyi A.P."/>
            <person name="Golan J."/>
            <person name="Dolatabadi S."/>
            <person name="Mondo S."/>
            <person name="Robb S."/>
            <person name="Idnurm A."/>
            <person name="Muszewska A."/>
            <person name="Steczkiewicz K."/>
            <person name="Masonjones S."/>
            <person name="Liao H.L."/>
            <person name="Gajdeczka M.T."/>
            <person name="Anike F."/>
            <person name="Vuek A."/>
            <person name="Anishchenko I.M."/>
            <person name="Voigt K."/>
            <person name="de Hoog G.S."/>
            <person name="Smith M.E."/>
            <person name="Heitman J."/>
            <person name="Vilgalys R."/>
            <person name="Stajich J.E."/>
        </authorList>
    </citation>
    <scope>NUCLEOTIDE SEQUENCE [LARGE SCALE GENOMIC DNA]</scope>
    <source>
        <strain evidence="3 4">CBS 357.93</strain>
    </source>
</reference>
<organism evidence="3 4">
    <name type="scientific">Rhizopus azygosporus</name>
    <name type="common">Rhizopus microsporus var. azygosporus</name>
    <dbReference type="NCBI Taxonomy" id="86630"/>
    <lineage>
        <taxon>Eukaryota</taxon>
        <taxon>Fungi</taxon>
        <taxon>Fungi incertae sedis</taxon>
        <taxon>Mucoromycota</taxon>
        <taxon>Mucoromycotina</taxon>
        <taxon>Mucoromycetes</taxon>
        <taxon>Mucorales</taxon>
        <taxon>Mucorineae</taxon>
        <taxon>Rhizopodaceae</taxon>
        <taxon>Rhizopus</taxon>
    </lineage>
</organism>
<comment type="caution">
    <text evidence="3">The sequence shown here is derived from an EMBL/GenBank/DDBJ whole genome shotgun (WGS) entry which is preliminary data.</text>
</comment>
<dbReference type="EMBL" id="PJQL01002606">
    <property type="protein sequence ID" value="RCH83614.1"/>
    <property type="molecule type" value="Genomic_DNA"/>
</dbReference>
<dbReference type="STRING" id="86630.A0A367J101"/>
<keyword evidence="1" id="KW-0175">Coiled coil</keyword>
<evidence type="ECO:0000313" key="3">
    <source>
        <dbReference type="EMBL" id="RCH83614.1"/>
    </source>
</evidence>
<feature type="region of interest" description="Disordered" evidence="2">
    <location>
        <begin position="44"/>
        <end position="106"/>
    </location>
</feature>
<dbReference type="OrthoDB" id="2283025at2759"/>
<dbReference type="AlphaFoldDB" id="A0A367J101"/>
<dbReference type="Proteomes" id="UP000252139">
    <property type="component" value="Unassembled WGS sequence"/>
</dbReference>
<feature type="compositionally biased region" description="Low complexity" evidence="2">
    <location>
        <begin position="306"/>
        <end position="315"/>
    </location>
</feature>
<protein>
    <submittedName>
        <fullName evidence="3">Uncharacterized protein</fullName>
    </submittedName>
</protein>
<feature type="compositionally biased region" description="Basic residues" evidence="2">
    <location>
        <begin position="316"/>
        <end position="325"/>
    </location>
</feature>
<feature type="compositionally biased region" description="Low complexity" evidence="2">
    <location>
        <begin position="279"/>
        <end position="288"/>
    </location>
</feature>
<feature type="coiled-coil region" evidence="1">
    <location>
        <begin position="115"/>
        <end position="266"/>
    </location>
</feature>